<gene>
    <name evidence="2" type="ordered locus">Pcar_2846</name>
</gene>
<dbReference type="EMBL" id="CP000142">
    <property type="protein sequence ID" value="ABA90081.1"/>
    <property type="molecule type" value="Genomic_DNA"/>
</dbReference>
<evidence type="ECO:0000313" key="2">
    <source>
        <dbReference type="EMBL" id="ABA90081.1"/>
    </source>
</evidence>
<dbReference type="OrthoDB" id="191143at2"/>
<dbReference type="Pfam" id="PF13557">
    <property type="entry name" value="Phenol_MetA_deg"/>
    <property type="match status" value="1"/>
</dbReference>
<dbReference type="Proteomes" id="UP000002534">
    <property type="component" value="Chromosome"/>
</dbReference>
<feature type="chain" id="PRO_5004223500" description="Transporter" evidence="1">
    <location>
        <begin position="23"/>
        <end position="288"/>
    </location>
</feature>
<dbReference type="STRING" id="338963.Pcar_2846"/>
<dbReference type="eggNOG" id="COG4313">
    <property type="taxonomic scope" value="Bacteria"/>
</dbReference>
<evidence type="ECO:0008006" key="4">
    <source>
        <dbReference type="Google" id="ProtNLM"/>
    </source>
</evidence>
<proteinExistence type="predicted"/>
<sequence length="288" mass="32432">MKKLLLVSVLLSAFLLPGRAGATDPRDYIPLPAGSFLFCTYLQHTTGHRLKADDNVVSSDFNLSQNIVIFRPVYYTNLGPFVVDPQALIIAGEAELDGDLINDTSSSGIADPVLLMTTWFVNNPDKQLWFGWTPYFTVPIGEYSKKRPLNLGTNRWALKNELGLVKGFGPLYIDLVGHVTVFGDNDDYWNGSETVTKEQDPLYGTEVHVSYDVTKRWWLGLSYFYSNGGETEIDGVDQRDDQDNHALMFTSGFNIGDNYQLLLQYRDDFSVKSGVETKSIQARFAFFF</sequence>
<protein>
    <recommendedName>
        <fullName evidence="4">Transporter</fullName>
    </recommendedName>
</protein>
<dbReference type="InterPro" id="IPR025737">
    <property type="entry name" value="FApF"/>
</dbReference>
<dbReference type="RefSeq" id="WP_011342628.1">
    <property type="nucleotide sequence ID" value="NC_007498.2"/>
</dbReference>
<accession>Q3A0M6</accession>
<evidence type="ECO:0000256" key="1">
    <source>
        <dbReference type="SAM" id="SignalP"/>
    </source>
</evidence>
<dbReference type="HOGENOM" id="CLU_082643_0_0_7"/>
<reference evidence="2 3" key="2">
    <citation type="journal article" date="2012" name="BMC Genomics">
        <title>The genome of Pelobacter carbinolicus reveals surprising metabolic capabilities and physiological features.</title>
        <authorList>
            <person name="Aklujkar M."/>
            <person name="Haveman S.A."/>
            <person name="Didonato R.Jr."/>
            <person name="Chertkov O."/>
            <person name="Han C.S."/>
            <person name="Land M.L."/>
            <person name="Brown P."/>
            <person name="Lovley D.R."/>
        </authorList>
    </citation>
    <scope>NUCLEOTIDE SEQUENCE [LARGE SCALE GENOMIC DNA]</scope>
    <source>
        <strain evidence="3">DSM 2380 / NBRC 103641 / GraBd1</strain>
    </source>
</reference>
<dbReference type="KEGG" id="pca:Pcar_2846"/>
<feature type="signal peptide" evidence="1">
    <location>
        <begin position="1"/>
        <end position="22"/>
    </location>
</feature>
<reference evidence="3" key="1">
    <citation type="submission" date="2005-10" db="EMBL/GenBank/DDBJ databases">
        <title>Complete sequence of Pelobacter carbinolicus DSM 2380.</title>
        <authorList>
            <person name="Copeland A."/>
            <person name="Lucas S."/>
            <person name="Lapidus A."/>
            <person name="Barry K."/>
            <person name="Detter J.C."/>
            <person name="Glavina T."/>
            <person name="Hammon N."/>
            <person name="Israni S."/>
            <person name="Pitluck S."/>
            <person name="Chertkov O."/>
            <person name="Schmutz J."/>
            <person name="Larimer F."/>
            <person name="Land M."/>
            <person name="Kyrpides N."/>
            <person name="Ivanova N."/>
            <person name="Richardson P."/>
        </authorList>
    </citation>
    <scope>NUCLEOTIDE SEQUENCE [LARGE SCALE GENOMIC DNA]</scope>
    <source>
        <strain evidence="3">DSM 2380 / NBRC 103641 / GraBd1</strain>
    </source>
</reference>
<dbReference type="AlphaFoldDB" id="Q3A0M6"/>
<keyword evidence="3" id="KW-1185">Reference proteome</keyword>
<organism evidence="2 3">
    <name type="scientific">Syntrophotalea carbinolica (strain DSM 2380 / NBRC 103641 / GraBd1)</name>
    <name type="common">Pelobacter carbinolicus</name>
    <dbReference type="NCBI Taxonomy" id="338963"/>
    <lineage>
        <taxon>Bacteria</taxon>
        <taxon>Pseudomonadati</taxon>
        <taxon>Thermodesulfobacteriota</taxon>
        <taxon>Desulfuromonadia</taxon>
        <taxon>Desulfuromonadales</taxon>
        <taxon>Syntrophotaleaceae</taxon>
        <taxon>Syntrophotalea</taxon>
    </lineage>
</organism>
<evidence type="ECO:0000313" key="3">
    <source>
        <dbReference type="Proteomes" id="UP000002534"/>
    </source>
</evidence>
<keyword evidence="1" id="KW-0732">Signal</keyword>
<name>Q3A0M6_SYNC1</name>